<dbReference type="EMBL" id="LNYG01000013">
    <property type="protein sequence ID" value="KTD07873.1"/>
    <property type="molecule type" value="Genomic_DNA"/>
</dbReference>
<protein>
    <recommendedName>
        <fullName evidence="3">N-acetyltransferase domain-containing protein</fullName>
    </recommendedName>
</protein>
<feature type="domain" description="N-acetyltransferase" evidence="3">
    <location>
        <begin position="147"/>
        <end position="286"/>
    </location>
</feature>
<feature type="domain" description="N-acetyltransferase" evidence="3">
    <location>
        <begin position="6"/>
        <end position="140"/>
    </location>
</feature>
<reference evidence="4 5" key="1">
    <citation type="submission" date="2015-11" db="EMBL/GenBank/DDBJ databases">
        <title>Genomic analysis of 38 Legionella species identifies large and diverse effector repertoires.</title>
        <authorList>
            <person name="Burstein D."/>
            <person name="Amaro F."/>
            <person name="Zusman T."/>
            <person name="Lifshitz Z."/>
            <person name="Cohen O."/>
            <person name="Gilbert J.A."/>
            <person name="Pupko T."/>
            <person name="Shuman H.A."/>
            <person name="Segal G."/>
        </authorList>
    </citation>
    <scope>NUCLEOTIDE SEQUENCE [LARGE SCALE GENOMIC DNA]</scope>
    <source>
        <strain evidence="4 5">JA-26-G1-E2</strain>
    </source>
</reference>
<keyword evidence="2" id="KW-0012">Acyltransferase</keyword>
<dbReference type="SUPFAM" id="SSF55729">
    <property type="entry name" value="Acyl-CoA N-acyltransferases (Nat)"/>
    <property type="match status" value="2"/>
</dbReference>
<evidence type="ECO:0000256" key="2">
    <source>
        <dbReference type="ARBA" id="ARBA00023315"/>
    </source>
</evidence>
<sequence length="291" mass="33100">MIICNNQVSDSQLQAIQDLAALCREQDGGIPSFYNHLLLQKRPTENNVFYYQDDQLLGFLSVYFFYEDACEVSLLVAPAHRRQGIAKQLLTTIIPLLIAKETNTLIFSSPTTINSHWLTEQAFIYRNSEYHMLRKSYEPIFIANPKLQIRKAILDDIPVLCSIDEACFSGQQENMMSRFSLLLNDSNYTLLLALHNNDGVGKAHIHWQPKGAIFSDIAILPQHQGQGWGGELLSYCINQALALGKSKLMLDVETTNQNALNLYIRLGFKTANVSDYWMIPLRTLINTWNLL</sequence>
<dbReference type="Pfam" id="PF00583">
    <property type="entry name" value="Acetyltransf_1"/>
    <property type="match status" value="2"/>
</dbReference>
<dbReference type="InterPro" id="IPR050832">
    <property type="entry name" value="Bact_Acetyltransf"/>
</dbReference>
<dbReference type="Proteomes" id="UP000054715">
    <property type="component" value="Unassembled WGS sequence"/>
</dbReference>
<dbReference type="InterPro" id="IPR016181">
    <property type="entry name" value="Acyl_CoA_acyltransferase"/>
</dbReference>
<dbReference type="RefSeq" id="WP_058449950.1">
    <property type="nucleotide sequence ID" value="NZ_CAAAJF010000002.1"/>
</dbReference>
<dbReference type="OrthoDB" id="9796919at2"/>
<dbReference type="InterPro" id="IPR000182">
    <property type="entry name" value="GNAT_dom"/>
</dbReference>
<dbReference type="PANTHER" id="PTHR43877">
    <property type="entry name" value="AMINOALKYLPHOSPHONATE N-ACETYLTRANSFERASE-RELATED-RELATED"/>
    <property type="match status" value="1"/>
</dbReference>
<gene>
    <name evidence="4" type="ORF">Ljam_2068</name>
</gene>
<keyword evidence="1" id="KW-0808">Transferase</keyword>
<dbReference type="PATRIC" id="fig|455.5.peg.2180"/>
<dbReference type="AlphaFoldDB" id="A0A0W0UIZ9"/>
<organism evidence="4 5">
    <name type="scientific">Legionella jamestowniensis</name>
    <dbReference type="NCBI Taxonomy" id="455"/>
    <lineage>
        <taxon>Bacteria</taxon>
        <taxon>Pseudomonadati</taxon>
        <taxon>Pseudomonadota</taxon>
        <taxon>Gammaproteobacteria</taxon>
        <taxon>Legionellales</taxon>
        <taxon>Legionellaceae</taxon>
        <taxon>Legionella</taxon>
    </lineage>
</organism>
<name>A0A0W0UIZ9_9GAMM</name>
<dbReference type="Gene3D" id="3.40.630.30">
    <property type="match status" value="2"/>
</dbReference>
<dbReference type="CDD" id="cd04301">
    <property type="entry name" value="NAT_SF"/>
    <property type="match status" value="2"/>
</dbReference>
<evidence type="ECO:0000256" key="1">
    <source>
        <dbReference type="ARBA" id="ARBA00022679"/>
    </source>
</evidence>
<comment type="caution">
    <text evidence="4">The sequence shown here is derived from an EMBL/GenBank/DDBJ whole genome shotgun (WGS) entry which is preliminary data.</text>
</comment>
<proteinExistence type="predicted"/>
<accession>A0A0W0UIZ9</accession>
<evidence type="ECO:0000313" key="4">
    <source>
        <dbReference type="EMBL" id="KTD07873.1"/>
    </source>
</evidence>
<dbReference type="STRING" id="455.Ljam_2068"/>
<evidence type="ECO:0000259" key="3">
    <source>
        <dbReference type="PROSITE" id="PS51186"/>
    </source>
</evidence>
<dbReference type="GO" id="GO:0016747">
    <property type="term" value="F:acyltransferase activity, transferring groups other than amino-acyl groups"/>
    <property type="evidence" value="ECO:0007669"/>
    <property type="project" value="InterPro"/>
</dbReference>
<evidence type="ECO:0000313" key="5">
    <source>
        <dbReference type="Proteomes" id="UP000054715"/>
    </source>
</evidence>
<dbReference type="PROSITE" id="PS51186">
    <property type="entry name" value="GNAT"/>
    <property type="match status" value="2"/>
</dbReference>